<reference evidence="4" key="1">
    <citation type="journal article" date="2019" name="Int. J. Syst. Evol. Microbiol.">
        <title>The Global Catalogue of Microorganisms (GCM) 10K type strain sequencing project: providing services to taxonomists for standard genome sequencing and annotation.</title>
        <authorList>
            <consortium name="The Broad Institute Genomics Platform"/>
            <consortium name="The Broad Institute Genome Sequencing Center for Infectious Disease"/>
            <person name="Wu L."/>
            <person name="Ma J."/>
        </authorList>
    </citation>
    <scope>NUCLEOTIDE SEQUENCE [LARGE SCALE GENOMIC DNA]</scope>
    <source>
        <strain evidence="4">VKM B-3226</strain>
    </source>
</reference>
<accession>A0ABV7RXZ3</accession>
<dbReference type="Proteomes" id="UP001595596">
    <property type="component" value="Unassembled WGS sequence"/>
</dbReference>
<dbReference type="InterPro" id="IPR036388">
    <property type="entry name" value="WH-like_DNA-bd_sf"/>
</dbReference>
<evidence type="ECO:0000313" key="3">
    <source>
        <dbReference type="EMBL" id="MFC3569743.1"/>
    </source>
</evidence>
<name>A0ABV7RXZ3_9RHOB</name>
<dbReference type="Pfam" id="PF00126">
    <property type="entry name" value="HTH_1"/>
    <property type="match status" value="1"/>
</dbReference>
<feature type="region of interest" description="Disordered" evidence="1">
    <location>
        <begin position="1"/>
        <end position="30"/>
    </location>
</feature>
<dbReference type="RefSeq" id="WP_379029923.1">
    <property type="nucleotide sequence ID" value="NZ_JBHRXE010000021.1"/>
</dbReference>
<evidence type="ECO:0000259" key="2">
    <source>
        <dbReference type="PROSITE" id="PS50931"/>
    </source>
</evidence>
<evidence type="ECO:0000256" key="1">
    <source>
        <dbReference type="SAM" id="MobiDB-lite"/>
    </source>
</evidence>
<organism evidence="3 4">
    <name type="scientific">Paracoccus simplex</name>
    <dbReference type="NCBI Taxonomy" id="2086346"/>
    <lineage>
        <taxon>Bacteria</taxon>
        <taxon>Pseudomonadati</taxon>
        <taxon>Pseudomonadota</taxon>
        <taxon>Alphaproteobacteria</taxon>
        <taxon>Rhodobacterales</taxon>
        <taxon>Paracoccaceae</taxon>
        <taxon>Paracoccus</taxon>
    </lineage>
</organism>
<dbReference type="Gene3D" id="1.10.10.10">
    <property type="entry name" value="Winged helix-like DNA-binding domain superfamily/Winged helix DNA-binding domain"/>
    <property type="match status" value="1"/>
</dbReference>
<dbReference type="InterPro" id="IPR000847">
    <property type="entry name" value="LysR_HTH_N"/>
</dbReference>
<dbReference type="SUPFAM" id="SSF46785">
    <property type="entry name" value="Winged helix' DNA-binding domain"/>
    <property type="match status" value="1"/>
</dbReference>
<dbReference type="EMBL" id="JBHRXE010000021">
    <property type="protein sequence ID" value="MFC3569743.1"/>
    <property type="molecule type" value="Genomic_DNA"/>
</dbReference>
<feature type="domain" description="HTH lysR-type" evidence="2">
    <location>
        <begin position="38"/>
        <end position="77"/>
    </location>
</feature>
<protein>
    <submittedName>
        <fullName evidence="3">LysR family transcriptional regulator</fullName>
    </submittedName>
</protein>
<evidence type="ECO:0000313" key="4">
    <source>
        <dbReference type="Proteomes" id="UP001595596"/>
    </source>
</evidence>
<dbReference type="PROSITE" id="PS50931">
    <property type="entry name" value="HTH_LYSR"/>
    <property type="match status" value="1"/>
</dbReference>
<proteinExistence type="predicted"/>
<keyword evidence="4" id="KW-1185">Reference proteome</keyword>
<sequence length="97" mass="10518">MLISKGQSLARARGDSSPADKGGRGSMTRKLVTSSDAIEFRHLRYFIAAAEHGSFRKAGNSLSLSQSAISRCIADLEVSVRPERYPGHFQGSRSSTF</sequence>
<feature type="non-terminal residue" evidence="3">
    <location>
        <position position="97"/>
    </location>
</feature>
<comment type="caution">
    <text evidence="3">The sequence shown here is derived from an EMBL/GenBank/DDBJ whole genome shotgun (WGS) entry which is preliminary data.</text>
</comment>
<gene>
    <name evidence="3" type="ORF">ACFOMP_09795</name>
</gene>
<dbReference type="InterPro" id="IPR036390">
    <property type="entry name" value="WH_DNA-bd_sf"/>
</dbReference>